<dbReference type="Proteomes" id="UP000233469">
    <property type="component" value="Unassembled WGS sequence"/>
</dbReference>
<keyword evidence="3" id="KW-0175">Coiled coil</keyword>
<evidence type="ECO:0000313" key="5">
    <source>
        <dbReference type="Proteomes" id="UP000233469"/>
    </source>
</evidence>
<evidence type="ECO:0008006" key="6">
    <source>
        <dbReference type="Google" id="ProtNLM"/>
    </source>
</evidence>
<dbReference type="AlphaFoldDB" id="A0A2N1NMN9"/>
<evidence type="ECO:0000256" key="2">
    <source>
        <dbReference type="ARBA" id="ARBA00023242"/>
    </source>
</evidence>
<dbReference type="GO" id="GO:0001228">
    <property type="term" value="F:DNA-binding transcription activator activity, RNA polymerase II-specific"/>
    <property type="evidence" value="ECO:0007669"/>
    <property type="project" value="TreeGrafter"/>
</dbReference>
<dbReference type="PANTHER" id="PTHR40621:SF6">
    <property type="entry name" value="AP-1-LIKE TRANSCRIPTION FACTOR YAP1-RELATED"/>
    <property type="match status" value="1"/>
</dbReference>
<proteinExistence type="predicted"/>
<dbReference type="VEuPathDB" id="FungiDB:RhiirA1_529245"/>
<name>A0A2N1NMN9_9GLOM</name>
<comment type="caution">
    <text evidence="4">The sequence shown here is derived from an EMBL/GenBank/DDBJ whole genome shotgun (WGS) entry which is preliminary data.</text>
</comment>
<keyword evidence="2" id="KW-0539">Nucleus</keyword>
<accession>A0A2N1NMN9</accession>
<dbReference type="InterPro" id="IPR050936">
    <property type="entry name" value="AP-1-like"/>
</dbReference>
<protein>
    <recommendedName>
        <fullName evidence="6">BZIP domain-containing protein</fullName>
    </recommendedName>
</protein>
<evidence type="ECO:0000256" key="1">
    <source>
        <dbReference type="ARBA" id="ARBA00004123"/>
    </source>
</evidence>
<gene>
    <name evidence="4" type="ORF">RhiirC2_774004</name>
</gene>
<dbReference type="VEuPathDB" id="FungiDB:FUN_015613"/>
<dbReference type="VEuPathDB" id="FungiDB:RhiirFUN_011484"/>
<dbReference type="CDD" id="cd14688">
    <property type="entry name" value="bZIP_YAP"/>
    <property type="match status" value="1"/>
</dbReference>
<dbReference type="SUPFAM" id="SSF57959">
    <property type="entry name" value="Leucine zipper domain"/>
    <property type="match status" value="1"/>
</dbReference>
<evidence type="ECO:0000256" key="3">
    <source>
        <dbReference type="SAM" id="Coils"/>
    </source>
</evidence>
<dbReference type="InterPro" id="IPR046347">
    <property type="entry name" value="bZIP_sf"/>
</dbReference>
<feature type="coiled-coil region" evidence="3">
    <location>
        <begin position="125"/>
        <end position="159"/>
    </location>
</feature>
<sequence length="184" mass="21111">MSDRSLPQRFRLPLPKPINGSFSSFKYNESPINNCIPNPQLSQTSSLDVIPCQQQTLNLHPAGKPMPNRRGRKPLATMPLAPFSAYNAGQIRWVPVFGVLNNSQKKRVQNLTNQRAFRQRKENYIRNLELRALDLEVLYNSAQDEIKTLNDRIAMLEKRLTSSRLIRSETIKNVNNGDPNTILW</sequence>
<organism evidence="4 5">
    <name type="scientific">Rhizophagus irregularis</name>
    <dbReference type="NCBI Taxonomy" id="588596"/>
    <lineage>
        <taxon>Eukaryota</taxon>
        <taxon>Fungi</taxon>
        <taxon>Fungi incertae sedis</taxon>
        <taxon>Mucoromycota</taxon>
        <taxon>Glomeromycotina</taxon>
        <taxon>Glomeromycetes</taxon>
        <taxon>Glomerales</taxon>
        <taxon>Glomeraceae</taxon>
        <taxon>Rhizophagus</taxon>
    </lineage>
</organism>
<reference evidence="4 5" key="2">
    <citation type="submission" date="2017-10" db="EMBL/GenBank/DDBJ databases">
        <title>Extensive intraspecific genome diversity in a model arbuscular mycorrhizal fungus.</title>
        <authorList>
            <person name="Chen E.C.H."/>
            <person name="Morin E."/>
            <person name="Baudet D."/>
            <person name="Noel J."/>
            <person name="Ndikumana S."/>
            <person name="Charron P."/>
            <person name="St-Onge C."/>
            <person name="Giorgi J."/>
            <person name="Grigoriev I.V."/>
            <person name="Roux C."/>
            <person name="Martin F.M."/>
            <person name="Corradi N."/>
        </authorList>
    </citation>
    <scope>NUCLEOTIDE SEQUENCE [LARGE SCALE GENOMIC DNA]</scope>
    <source>
        <strain evidence="4 5">C2</strain>
    </source>
</reference>
<dbReference type="GO" id="GO:0090575">
    <property type="term" value="C:RNA polymerase II transcription regulator complex"/>
    <property type="evidence" value="ECO:0007669"/>
    <property type="project" value="TreeGrafter"/>
</dbReference>
<dbReference type="EMBL" id="LLXL01000265">
    <property type="protein sequence ID" value="PKK75123.1"/>
    <property type="molecule type" value="Genomic_DNA"/>
</dbReference>
<dbReference type="GO" id="GO:0000976">
    <property type="term" value="F:transcription cis-regulatory region binding"/>
    <property type="evidence" value="ECO:0007669"/>
    <property type="project" value="InterPro"/>
</dbReference>
<dbReference type="PANTHER" id="PTHR40621">
    <property type="entry name" value="TRANSCRIPTION FACTOR KAPC-RELATED"/>
    <property type="match status" value="1"/>
</dbReference>
<comment type="subcellular location">
    <subcellularLocation>
        <location evidence="1">Nucleus</location>
    </subcellularLocation>
</comment>
<dbReference type="Gene3D" id="1.20.5.170">
    <property type="match status" value="1"/>
</dbReference>
<reference evidence="4 5" key="1">
    <citation type="submission" date="2016-04" db="EMBL/GenBank/DDBJ databases">
        <title>Genome analyses suggest a sexual origin of heterokaryosis in a supposedly ancient asexual fungus.</title>
        <authorList>
            <person name="Ropars J."/>
            <person name="Sedzielewska K."/>
            <person name="Noel J."/>
            <person name="Charron P."/>
            <person name="Farinelli L."/>
            <person name="Marton T."/>
            <person name="Kruger M."/>
            <person name="Pelin A."/>
            <person name="Brachmann A."/>
            <person name="Corradi N."/>
        </authorList>
    </citation>
    <scope>NUCLEOTIDE SEQUENCE [LARGE SCALE GENOMIC DNA]</scope>
    <source>
        <strain evidence="4 5">C2</strain>
    </source>
</reference>
<evidence type="ECO:0000313" key="4">
    <source>
        <dbReference type="EMBL" id="PKK75123.1"/>
    </source>
</evidence>